<dbReference type="EMBL" id="FR823392">
    <property type="protein sequence ID" value="CBZ55167.1"/>
    <property type="molecule type" value="Genomic_DNA"/>
</dbReference>
<dbReference type="InParanoid" id="F0VN71"/>
<feature type="compositionally biased region" description="Basic and acidic residues" evidence="1">
    <location>
        <begin position="555"/>
        <end position="576"/>
    </location>
</feature>
<feature type="region of interest" description="Disordered" evidence="1">
    <location>
        <begin position="81"/>
        <end position="162"/>
    </location>
</feature>
<feature type="region of interest" description="Disordered" evidence="1">
    <location>
        <begin position="1116"/>
        <end position="1148"/>
    </location>
</feature>
<feature type="region of interest" description="Disordered" evidence="1">
    <location>
        <begin position="437"/>
        <end position="584"/>
    </location>
</feature>
<dbReference type="VEuPathDB" id="ToxoDB:NCLIV_055920"/>
<feature type="region of interest" description="Disordered" evidence="1">
    <location>
        <begin position="966"/>
        <end position="1023"/>
    </location>
</feature>
<keyword evidence="4" id="KW-1185">Reference proteome</keyword>
<reference evidence="4" key="3">
    <citation type="journal article" date="2012" name="PLoS Pathog.">
        <title>Comparative genomics of the apicomplexan parasites Toxoplasma gondii and Neospora caninum: Coccidia differing in host range and transmission strategy.</title>
        <authorList>
            <person name="Reid A.J."/>
            <person name="Vermont S.J."/>
            <person name="Cotton J.A."/>
            <person name="Harris D."/>
            <person name="Hill-Cawthorne G.A."/>
            <person name="Konen-Waisman S."/>
            <person name="Latham S.M."/>
            <person name="Mourier T."/>
            <person name="Norton R."/>
            <person name="Quail M.A."/>
            <person name="Sanders M."/>
            <person name="Shanmugam D."/>
            <person name="Sohal A."/>
            <person name="Wasmuth J.D."/>
            <person name="Brunk B."/>
            <person name="Grigg M.E."/>
            <person name="Howard J.C."/>
            <person name="Parkinson J."/>
            <person name="Roos D.S."/>
            <person name="Trees A.J."/>
            <person name="Berriman M."/>
            <person name="Pain A."/>
            <person name="Wastling J.M."/>
        </authorList>
    </citation>
    <scope>NUCLEOTIDE SEQUENCE [LARGE SCALE GENOMIC DNA]</scope>
    <source>
        <strain evidence="4">Liverpool</strain>
    </source>
</reference>
<feature type="compositionally biased region" description="Basic and acidic residues" evidence="1">
    <location>
        <begin position="1116"/>
        <end position="1125"/>
    </location>
</feature>
<feature type="compositionally biased region" description="Basic and acidic residues" evidence="1">
    <location>
        <begin position="649"/>
        <end position="671"/>
    </location>
</feature>
<dbReference type="GeneID" id="13446882"/>
<proteinExistence type="predicted"/>
<reference evidence="2" key="2">
    <citation type="submission" date="2011-03" db="EMBL/GenBank/DDBJ databases">
        <title>Comparative genomics and transcriptomics of Neospora caninum and Toxoplasma gondii.</title>
        <authorList>
            <person name="Reid A.J."/>
            <person name="Sohal A."/>
            <person name="Harris D."/>
            <person name="Quail M."/>
            <person name="Sanders M."/>
            <person name="Berriman M."/>
            <person name="Wastling J.M."/>
            <person name="Pain A."/>
        </authorList>
    </citation>
    <scope>NUCLEOTIDE SEQUENCE</scope>
    <source>
        <strain evidence="2">Liverpool</strain>
    </source>
</reference>
<feature type="region of interest" description="Disordered" evidence="1">
    <location>
        <begin position="232"/>
        <end position="253"/>
    </location>
</feature>
<gene>
    <name evidence="3" type="ORF">BN1204_055920</name>
    <name evidence="2" type="ORF">NCLIV_055920</name>
</gene>
<feature type="compositionally biased region" description="Basic and acidic residues" evidence="1">
    <location>
        <begin position="441"/>
        <end position="490"/>
    </location>
</feature>
<reference evidence="3" key="4">
    <citation type="journal article" date="2015" name="PLoS ONE">
        <title>Comprehensive Evaluation of Toxoplasma gondii VEG and Neospora caninum LIV Genomes with Tachyzoite Stage Transcriptome and Proteome Defines Novel Transcript Features.</title>
        <authorList>
            <person name="Ramaprasad A."/>
            <person name="Mourier T."/>
            <person name="Naeem R."/>
            <person name="Malas T.B."/>
            <person name="Moussa E."/>
            <person name="Panigrahi A."/>
            <person name="Vermont S.J."/>
            <person name="Otto T.D."/>
            <person name="Wastling J."/>
            <person name="Pain A."/>
        </authorList>
    </citation>
    <scope>NUCLEOTIDE SEQUENCE</scope>
    <source>
        <strain evidence="3">Liverpool</strain>
    </source>
</reference>
<dbReference type="Gene3D" id="3.40.50.300">
    <property type="entry name" value="P-loop containing nucleotide triphosphate hydrolases"/>
    <property type="match status" value="1"/>
</dbReference>
<evidence type="ECO:0000256" key="1">
    <source>
        <dbReference type="SAM" id="MobiDB-lite"/>
    </source>
</evidence>
<feature type="compositionally biased region" description="Basic and acidic residues" evidence="1">
    <location>
        <begin position="141"/>
        <end position="157"/>
    </location>
</feature>
<dbReference type="EMBL" id="LN714486">
    <property type="protein sequence ID" value="CEL69894.1"/>
    <property type="molecule type" value="Genomic_DNA"/>
</dbReference>
<feature type="compositionally biased region" description="Low complexity" evidence="1">
    <location>
        <begin position="240"/>
        <end position="253"/>
    </location>
</feature>
<evidence type="ECO:0000313" key="3">
    <source>
        <dbReference type="EMBL" id="CEL69894.1"/>
    </source>
</evidence>
<dbReference type="AlphaFoldDB" id="F0VN71"/>
<reference evidence="2" key="1">
    <citation type="submission" date="2011-02" db="EMBL/GenBank/DDBJ databases">
        <authorList>
            <person name="Aslett M."/>
        </authorList>
    </citation>
    <scope>NUCLEOTIDE SEQUENCE</scope>
    <source>
        <strain evidence="2">Liverpool</strain>
    </source>
</reference>
<dbReference type="eggNOG" id="ENOG502QZKY">
    <property type="taxonomic scope" value="Eukaryota"/>
</dbReference>
<protein>
    <submittedName>
        <fullName evidence="2">Putative RNA pseudouridylate synthase</fullName>
    </submittedName>
    <submittedName>
        <fullName evidence="3">RNA pseudouridylate synthase, putative</fullName>
    </submittedName>
</protein>
<sequence>MHSAPQAPSFLLPLLRPPVPETLLLGDCIDDNAKLCVSRKCHARALRAELLHSWEALWVLLCKRGRKQRLSILPLLPSGKSLTDSLNDGSSPPVAEENPSRVSGLPQQVKGHEQRDEQTLAGDAGRRELSDKAANEAQDASSREEKTQRSEARKDTAGDDASAEAAETVDELCRSICRCTAFFLSLRRKQRQARRSDSDRKDNIGDALPDLPLLCAARLLMPSRTKLDAVERPHATGVASGSAPFPSSSPSSLSSSPSCQCCSPRSLPPADSRPPPGLVQLNIVHCRLDGFFSTADTAATAAAEAAQKEPSEARTALASTVSARRLHWSSSRVAGAEGNGRYVSLETYTRPDCLGSKLLHQALANCVSRSLRAYTLGQQWESETAFEEKGEGLSSPRVCCVLRGLKNLRRPQWAQAAAVLVSILADAAACASAAEQSEMASTKRREGHAGTKGRGEPWKAQSEKLSRPREAREDPESGESEERGEKREHTVEEEEPTEAGERQRFASPPEREKLAVHSGPVSSEKAPEEGTERSEERCGTEANPLRVLLVLEWGGDDRPQRESGEESGSEHGEGLKTRGGTWARHKARLREDVAAWVRAANRSFAPAVRVHFLFGQPGEGQRTRREGMESAAEAGKKKREAEEAADQATDGKERRGQEVDVEHRTDERSEHSSSVAFNRVGDGRCEGTDPPNLGHLRPAVKGDVSCGRNVSLLSLLRDGEESVKRPSMLFLGGHDFFPAPPVGSVSTDSPLALSSLQGAPGELVRQLEDLVYLPLLLRSRLSASSGGASTQRGFVRDPICGARDRQRDGQLSGEAQLLRDCNSLLRDPRGFLPPPPRLLLHSCRHRARRRDRPASSPVSCSFFSGASPPGGCESGSRSAAAACRESPSRSATRRDAESVGPQGLIQVVAEKYSACIQTFLLPLTAIESPYVGQTEEKLRRLLKVAANASPSVLVLLGIDQLGRKRERGGDTAGVLAGVSSDETQTGDEEQPRGQVDARRSRVRAPSGSQSRDGGCVASEGKGKVAHASETLDRFAFTDRQAGGIAAAGVSPLPAEHRDRRWRRTARDVAACAPSAGLEDRGGKGGGGRREGRRTSSFQRRLLAALLVALDEIEDNRRRHEQRQSEEAEDAEADIAEPGSVDPEDRKNAGRKRDVLGAAAGMAIIGVAKGSPDTLDEAVVRAGRLDNWVSWC</sequence>
<feature type="region of interest" description="Disordered" evidence="1">
    <location>
        <begin position="618"/>
        <end position="692"/>
    </location>
</feature>
<evidence type="ECO:0000313" key="4">
    <source>
        <dbReference type="Proteomes" id="UP000007494"/>
    </source>
</evidence>
<name>F0VN71_NEOCL</name>
<dbReference type="RefSeq" id="XP_003885195.1">
    <property type="nucleotide sequence ID" value="XM_003885146.1"/>
</dbReference>
<organism evidence="2 4">
    <name type="scientific">Neospora caninum (strain Liverpool)</name>
    <dbReference type="NCBI Taxonomy" id="572307"/>
    <lineage>
        <taxon>Eukaryota</taxon>
        <taxon>Sar</taxon>
        <taxon>Alveolata</taxon>
        <taxon>Apicomplexa</taxon>
        <taxon>Conoidasida</taxon>
        <taxon>Coccidia</taxon>
        <taxon>Eucoccidiorida</taxon>
        <taxon>Eimeriorina</taxon>
        <taxon>Sarcocystidae</taxon>
        <taxon>Neospora</taxon>
    </lineage>
</organism>
<feature type="compositionally biased region" description="Basic and acidic residues" evidence="1">
    <location>
        <begin position="110"/>
        <end position="134"/>
    </location>
</feature>
<feature type="compositionally biased region" description="Basic and acidic residues" evidence="1">
    <location>
        <begin position="989"/>
        <end position="999"/>
    </location>
</feature>
<feature type="compositionally biased region" description="Basic and acidic residues" evidence="1">
    <location>
        <begin position="1077"/>
        <end position="1093"/>
    </location>
</feature>
<feature type="compositionally biased region" description="Basic and acidic residues" evidence="1">
    <location>
        <begin position="499"/>
        <end position="515"/>
    </location>
</feature>
<feature type="compositionally biased region" description="Basic and acidic residues" evidence="1">
    <location>
        <begin position="525"/>
        <end position="539"/>
    </location>
</feature>
<dbReference type="InterPro" id="IPR027417">
    <property type="entry name" value="P-loop_NTPase"/>
</dbReference>
<dbReference type="Proteomes" id="UP000007494">
    <property type="component" value="Chromosome XI"/>
</dbReference>
<feature type="compositionally biased region" description="Polar residues" evidence="1">
    <location>
        <begin position="81"/>
        <end position="90"/>
    </location>
</feature>
<accession>F0VN71</accession>
<dbReference type="OMA" id="KYSACIQ"/>
<feature type="region of interest" description="Disordered" evidence="1">
    <location>
        <begin position="1047"/>
        <end position="1095"/>
    </location>
</feature>
<evidence type="ECO:0000313" key="2">
    <source>
        <dbReference type="EMBL" id="CBZ55167.1"/>
    </source>
</evidence>
<dbReference type="OrthoDB" id="436647at2759"/>